<protein>
    <recommendedName>
        <fullName evidence="4 5">Large ribosomal subunit protein uL29</fullName>
    </recommendedName>
</protein>
<comment type="similarity">
    <text evidence="1 5">Belongs to the universal ribosomal protein uL29 family.</text>
</comment>
<evidence type="ECO:0000256" key="2">
    <source>
        <dbReference type="ARBA" id="ARBA00022980"/>
    </source>
</evidence>
<dbReference type="PROSITE" id="PS00579">
    <property type="entry name" value="RIBOSOMAL_L29"/>
    <property type="match status" value="1"/>
</dbReference>
<gene>
    <name evidence="5" type="primary">rpl29</name>
    <name evidence="6" type="ORF">SAMN05421858_2105</name>
</gene>
<dbReference type="GO" id="GO:0005840">
    <property type="term" value="C:ribosome"/>
    <property type="evidence" value="ECO:0007669"/>
    <property type="project" value="UniProtKB-KW"/>
</dbReference>
<reference evidence="7" key="1">
    <citation type="submission" date="2017-01" db="EMBL/GenBank/DDBJ databases">
        <authorList>
            <person name="Varghese N."/>
            <person name="Submissions S."/>
        </authorList>
    </citation>
    <scope>NUCLEOTIDE SEQUENCE [LARGE SCALE GENOMIC DNA]</scope>
    <source>
        <strain evidence="7">CGMCC 1.7737</strain>
    </source>
</reference>
<dbReference type="FunFam" id="1.10.287.310:FF:000001">
    <property type="entry name" value="50S ribosomal protein L29"/>
    <property type="match status" value="1"/>
</dbReference>
<evidence type="ECO:0000256" key="1">
    <source>
        <dbReference type="ARBA" id="ARBA00009254"/>
    </source>
</evidence>
<dbReference type="GO" id="GO:0003735">
    <property type="term" value="F:structural constituent of ribosome"/>
    <property type="evidence" value="ECO:0007669"/>
    <property type="project" value="InterPro"/>
</dbReference>
<evidence type="ECO:0000256" key="3">
    <source>
        <dbReference type="ARBA" id="ARBA00023274"/>
    </source>
</evidence>
<organism evidence="6 7">
    <name type="scientific">Haladaptatus litoreus</name>
    <dbReference type="NCBI Taxonomy" id="553468"/>
    <lineage>
        <taxon>Archaea</taxon>
        <taxon>Methanobacteriati</taxon>
        <taxon>Methanobacteriota</taxon>
        <taxon>Stenosarchaea group</taxon>
        <taxon>Halobacteria</taxon>
        <taxon>Halobacteriales</taxon>
        <taxon>Haladaptataceae</taxon>
        <taxon>Haladaptatus</taxon>
    </lineage>
</organism>
<dbReference type="Proteomes" id="UP000186914">
    <property type="component" value="Unassembled WGS sequence"/>
</dbReference>
<keyword evidence="7" id="KW-1185">Reference proteome</keyword>
<keyword evidence="3 5" id="KW-0687">Ribonucleoprotein</keyword>
<dbReference type="RefSeq" id="WP_076430009.1">
    <property type="nucleotide sequence ID" value="NZ_FTNO01000001.1"/>
</dbReference>
<dbReference type="Gene3D" id="1.10.287.310">
    <property type="match status" value="1"/>
</dbReference>
<dbReference type="AlphaFoldDB" id="A0A1N6ZPC2"/>
<dbReference type="InterPro" id="IPR001854">
    <property type="entry name" value="Ribosomal_uL29"/>
</dbReference>
<evidence type="ECO:0000313" key="7">
    <source>
        <dbReference type="Proteomes" id="UP000186914"/>
    </source>
</evidence>
<dbReference type="HAMAP" id="MF_00374">
    <property type="entry name" value="Ribosomal_uL29"/>
    <property type="match status" value="1"/>
</dbReference>
<dbReference type="SUPFAM" id="SSF46561">
    <property type="entry name" value="Ribosomal protein L29 (L29p)"/>
    <property type="match status" value="1"/>
</dbReference>
<dbReference type="Pfam" id="PF00831">
    <property type="entry name" value="Ribosomal_L29"/>
    <property type="match status" value="1"/>
</dbReference>
<dbReference type="GO" id="GO:1990904">
    <property type="term" value="C:ribonucleoprotein complex"/>
    <property type="evidence" value="ECO:0007669"/>
    <property type="project" value="UniProtKB-KW"/>
</dbReference>
<dbReference type="GO" id="GO:0006412">
    <property type="term" value="P:translation"/>
    <property type="evidence" value="ECO:0007669"/>
    <property type="project" value="UniProtKB-UniRule"/>
</dbReference>
<dbReference type="InterPro" id="IPR018254">
    <property type="entry name" value="Ribosomal_uL29_CS"/>
</dbReference>
<evidence type="ECO:0000256" key="4">
    <source>
        <dbReference type="ARBA" id="ARBA00035204"/>
    </source>
</evidence>
<dbReference type="NCBIfam" id="TIGR00012">
    <property type="entry name" value="L29"/>
    <property type="match status" value="1"/>
</dbReference>
<dbReference type="EMBL" id="FTNO01000001">
    <property type="protein sequence ID" value="SIR28526.1"/>
    <property type="molecule type" value="Genomic_DNA"/>
</dbReference>
<evidence type="ECO:0000256" key="5">
    <source>
        <dbReference type="HAMAP-Rule" id="MF_00374"/>
    </source>
</evidence>
<keyword evidence="2 5" id="KW-0689">Ribosomal protein</keyword>
<dbReference type="OrthoDB" id="11736at2157"/>
<proteinExistence type="inferred from homology"/>
<sequence>MAILHNGEIRDMTPAEREAELEELETELLNTKAVKAAGGAPENPGRIKELRRTIARIKTIQQEEGDSTEE</sequence>
<name>A0A1N6ZPC2_9EURY</name>
<dbReference type="InterPro" id="IPR036049">
    <property type="entry name" value="Ribosomal_uL29_sf"/>
</dbReference>
<accession>A0A1N6ZPC2</accession>
<evidence type="ECO:0000313" key="6">
    <source>
        <dbReference type="EMBL" id="SIR28526.1"/>
    </source>
</evidence>